<keyword evidence="2" id="KW-0808">Transferase</keyword>
<comment type="caution">
    <text evidence="2">The sequence shown here is derived from an EMBL/GenBank/DDBJ whole genome shotgun (WGS) entry which is preliminary data.</text>
</comment>
<keyword evidence="2" id="KW-0418">Kinase</keyword>
<dbReference type="InterPro" id="IPR043129">
    <property type="entry name" value="ATPase_NBD"/>
</dbReference>
<dbReference type="AlphaFoldDB" id="A0A840J7D9"/>
<dbReference type="EMBL" id="JACHMG010000001">
    <property type="protein sequence ID" value="MBB4689629.1"/>
    <property type="molecule type" value="Genomic_DNA"/>
</dbReference>
<keyword evidence="3" id="KW-1185">Reference proteome</keyword>
<reference evidence="2 3" key="1">
    <citation type="submission" date="2020-08" db="EMBL/GenBank/DDBJ databases">
        <title>Sequencing the genomes of 1000 actinobacteria strains.</title>
        <authorList>
            <person name="Klenk H.-P."/>
        </authorList>
    </citation>
    <scope>NUCLEOTIDE SEQUENCE [LARGE SCALE GENOMIC DNA]</scope>
    <source>
        <strain evidence="2 3">DSM 45859</strain>
    </source>
</reference>
<name>A0A840J7D9_9PSEU</name>
<sequence>MASPADTADVRRHNTSLVLRQVAEAGVSSRADIRRATGLVSGSVTSIVADLLSRGLLVEPGDLVSTRGRPQRVVGLNSRRVVGLVATVVPGAVELEVTDLSGQPRWSRRRTYDERAHGSSALLTTLAEGLDEAWDAAAADRNAYVLGTVLIVPGTVAADSVMTDSIDLGLRNIDFQAELAPLLRYPHCLSVFNDGRLGALAEYQALPPAVSPHVMAYVFSGPLGVGGGLVLDNQLFRGQHGLAGEVGHVVVDKDGPECACGARGCLTLYLGTVALAGRVFGMPPEPSAAGEASRLLVAKANAGDERTLAVLADAGDALASAVSTMSHLTDLGAVVLGGDLALFRDWLLEPVNALAVSRARVNPRFWPKVEAARFGDRSPQTGAWLTLRERVLANPRVVPPMTAYTPR</sequence>
<protein>
    <submittedName>
        <fullName evidence="2">Putative NBD/HSP70 family sugar kinase</fullName>
    </submittedName>
</protein>
<evidence type="ECO:0000313" key="2">
    <source>
        <dbReference type="EMBL" id="MBB4689629.1"/>
    </source>
</evidence>
<accession>A0A840J7D9</accession>
<dbReference type="RefSeq" id="WP_184784127.1">
    <property type="nucleotide sequence ID" value="NZ_JACHMG010000001.1"/>
</dbReference>
<dbReference type="Gene3D" id="1.10.10.10">
    <property type="entry name" value="Winged helix-like DNA-binding domain superfamily/Winged helix DNA-binding domain"/>
    <property type="match status" value="1"/>
</dbReference>
<dbReference type="PANTHER" id="PTHR18964">
    <property type="entry name" value="ROK (REPRESSOR, ORF, KINASE) FAMILY"/>
    <property type="match status" value="1"/>
</dbReference>
<dbReference type="SUPFAM" id="SSF53067">
    <property type="entry name" value="Actin-like ATPase domain"/>
    <property type="match status" value="2"/>
</dbReference>
<dbReference type="Proteomes" id="UP000581769">
    <property type="component" value="Unassembled WGS sequence"/>
</dbReference>
<dbReference type="PANTHER" id="PTHR18964:SF149">
    <property type="entry name" value="BIFUNCTIONAL UDP-N-ACETYLGLUCOSAMINE 2-EPIMERASE_N-ACETYLMANNOSAMINE KINASE"/>
    <property type="match status" value="1"/>
</dbReference>
<dbReference type="InterPro" id="IPR000600">
    <property type="entry name" value="ROK"/>
</dbReference>
<dbReference type="InterPro" id="IPR036388">
    <property type="entry name" value="WH-like_DNA-bd_sf"/>
</dbReference>
<organism evidence="2 3">
    <name type="scientific">Amycolatopsis jiangsuensis</name>
    <dbReference type="NCBI Taxonomy" id="1181879"/>
    <lineage>
        <taxon>Bacteria</taxon>
        <taxon>Bacillati</taxon>
        <taxon>Actinomycetota</taxon>
        <taxon>Actinomycetes</taxon>
        <taxon>Pseudonocardiales</taxon>
        <taxon>Pseudonocardiaceae</taxon>
        <taxon>Amycolatopsis</taxon>
    </lineage>
</organism>
<proteinExistence type="inferred from homology"/>
<evidence type="ECO:0000313" key="3">
    <source>
        <dbReference type="Proteomes" id="UP000581769"/>
    </source>
</evidence>
<dbReference type="SUPFAM" id="SSF46785">
    <property type="entry name" value="Winged helix' DNA-binding domain"/>
    <property type="match status" value="1"/>
</dbReference>
<comment type="similarity">
    <text evidence="1">Belongs to the ROK (NagC/XylR) family.</text>
</comment>
<dbReference type="InterPro" id="IPR036390">
    <property type="entry name" value="WH_DNA-bd_sf"/>
</dbReference>
<gene>
    <name evidence="2" type="ORF">BJY18_007114</name>
</gene>
<evidence type="ECO:0000256" key="1">
    <source>
        <dbReference type="ARBA" id="ARBA00006479"/>
    </source>
</evidence>
<dbReference type="Gene3D" id="3.30.420.40">
    <property type="match status" value="2"/>
</dbReference>
<dbReference type="Pfam" id="PF00480">
    <property type="entry name" value="ROK"/>
    <property type="match status" value="1"/>
</dbReference>
<dbReference type="GO" id="GO:0016301">
    <property type="term" value="F:kinase activity"/>
    <property type="evidence" value="ECO:0007669"/>
    <property type="project" value="UniProtKB-KW"/>
</dbReference>